<dbReference type="EMBL" id="BPRA01000001">
    <property type="protein sequence ID" value="GJE53798.1"/>
    <property type="molecule type" value="Genomic_DNA"/>
</dbReference>
<evidence type="ECO:0000313" key="1">
    <source>
        <dbReference type="EMBL" id="GJE53798.1"/>
    </source>
</evidence>
<reference evidence="1" key="1">
    <citation type="journal article" date="2021" name="Front. Microbiol.">
        <title>Comprehensive Comparative Genomics and Phenotyping of Methylobacterium Species.</title>
        <authorList>
            <person name="Alessa O."/>
            <person name="Ogura Y."/>
            <person name="Fujitani Y."/>
            <person name="Takami H."/>
            <person name="Hayashi T."/>
            <person name="Sahin N."/>
            <person name="Tani A."/>
        </authorList>
    </citation>
    <scope>NUCLEOTIDE SEQUENCE</scope>
    <source>
        <strain evidence="1">DSM 23674</strain>
    </source>
</reference>
<proteinExistence type="predicted"/>
<evidence type="ECO:0000313" key="2">
    <source>
        <dbReference type="Proteomes" id="UP001055101"/>
    </source>
</evidence>
<sequence>MIETNSLRRGAERRCTTGTLDLAIADFIQKLASRERVSDRHALETLVECGISLLAEELRSHKAARRYAAKVTRVFGAKAKSWKP</sequence>
<comment type="caution">
    <text evidence="1">The sequence shown here is derived from an EMBL/GenBank/DDBJ whole genome shotgun (WGS) entry which is preliminary data.</text>
</comment>
<gene>
    <name evidence="1" type="ORF">EKPJFOCH_0266</name>
</gene>
<name>A0ABQ4TIY3_9HYPH</name>
<protein>
    <submittedName>
        <fullName evidence="1">Uncharacterized protein</fullName>
    </submittedName>
</protein>
<keyword evidence="2" id="KW-1185">Reference proteome</keyword>
<organism evidence="1 2">
    <name type="scientific">Methylobacterium thuringiense</name>
    <dbReference type="NCBI Taxonomy" id="1003091"/>
    <lineage>
        <taxon>Bacteria</taxon>
        <taxon>Pseudomonadati</taxon>
        <taxon>Pseudomonadota</taxon>
        <taxon>Alphaproteobacteria</taxon>
        <taxon>Hyphomicrobiales</taxon>
        <taxon>Methylobacteriaceae</taxon>
        <taxon>Methylobacterium</taxon>
    </lineage>
</organism>
<accession>A0ABQ4TIY3</accession>
<dbReference type="Proteomes" id="UP001055101">
    <property type="component" value="Unassembled WGS sequence"/>
</dbReference>
<reference evidence="1" key="2">
    <citation type="submission" date="2021-08" db="EMBL/GenBank/DDBJ databases">
        <authorList>
            <person name="Tani A."/>
            <person name="Ola A."/>
            <person name="Ogura Y."/>
            <person name="Katsura K."/>
            <person name="Hayashi T."/>
        </authorList>
    </citation>
    <scope>NUCLEOTIDE SEQUENCE</scope>
    <source>
        <strain evidence="1">DSM 23674</strain>
    </source>
</reference>
<dbReference type="RefSeq" id="WP_238230420.1">
    <property type="nucleotide sequence ID" value="NZ_BPRA01000001.1"/>
</dbReference>